<dbReference type="AlphaFoldDB" id="A0AB39HT75"/>
<evidence type="ECO:0000256" key="15">
    <source>
        <dbReference type="ARBA" id="ARBA00039316"/>
    </source>
</evidence>
<gene>
    <name evidence="18" type="ORF">AB4Y30_03400</name>
</gene>
<dbReference type="RefSeq" id="WP_368654098.1">
    <property type="nucleotide sequence ID" value="NZ_CP162599.1"/>
</dbReference>
<evidence type="ECO:0000256" key="14">
    <source>
        <dbReference type="ARBA" id="ARBA00038000"/>
    </source>
</evidence>
<feature type="domain" description="ABC transporter" evidence="17">
    <location>
        <begin position="80"/>
        <end position="338"/>
    </location>
</feature>
<dbReference type="Gene3D" id="1.20.1580.10">
    <property type="entry name" value="ABC transporter ATPase like domain"/>
    <property type="match status" value="2"/>
</dbReference>
<keyword evidence="10 18" id="KW-0067">ATP-binding</keyword>
<keyword evidence="6" id="KW-0227">DNA damage</keyword>
<evidence type="ECO:0000256" key="10">
    <source>
        <dbReference type="ARBA" id="ARBA00022840"/>
    </source>
</evidence>
<dbReference type="GO" id="GO:0016887">
    <property type="term" value="F:ATP hydrolysis activity"/>
    <property type="evidence" value="ECO:0007669"/>
    <property type="project" value="InterPro"/>
</dbReference>
<keyword evidence="5" id="KW-0547">Nucleotide-binding</keyword>
<dbReference type="GO" id="GO:0008270">
    <property type="term" value="F:zinc ion binding"/>
    <property type="evidence" value="ECO:0007669"/>
    <property type="project" value="UniProtKB-KW"/>
</dbReference>
<feature type="domain" description="ABC transporter" evidence="17">
    <location>
        <begin position="354"/>
        <end position="658"/>
    </location>
</feature>
<dbReference type="PANTHER" id="PTHR43152">
    <property type="entry name" value="UVRABC SYSTEM PROTEIN A"/>
    <property type="match status" value="1"/>
</dbReference>
<sequence>MFVLCAYCEHKQSRLTRSNFSANTMEGACPTCSGIGEQVQMDWEKVVDVSLSLEDGAIVIFDKGYKQYMLSILYKAFAFYELADVKEKAVQAWTDDHRKILYEGVEQANINPEKGFPKNVTSGKFEGLAPFLWRRYQDKQGTEDKILDFFQTTTCSSCHGEKLNPVSRAVTVNKIRLPELSTYSLEQLYQWIMELKEELSDKQRAHVDVFLLDIATKLKRLLKVGVGYLTMNRQVITLSGGEQQKIKLAATLDSTLTGVIYLLDEPTTGLHSKDTVGMIDLLKNMRNLGNTIIVIEHDTEVMRASDVIIDIGPGAGNFGGEIIGLGTLDELAEQTASVTGNYLQKTESLKEKTRPVENSFKLEHVTRHNLKDFSVSFPKNCLTVVAGASGSGKSTLIFDVLANQEDLDFDQVITVQQSSITKMRRSNVATFTDAFTGIRTLFSKLEKAKEQGFTSKHFSFNTAGGRCENCEGLGVVPSNMMFFDHIELTCPVCQGKRFKDEILEITWQGHSISQILDLSVTEACSLFKAEKKLAKTFALLEDVGLGYVTLGQSLTTLSGGEGQRLKLAKELLTAKKGKMMFLIDEPTTGLHPIDIEHFIVLLNKMVDAGHTVIIVEHNEQMMRAADWLIELGPEGGDKGGTLIAEGTPEQIKEKQASLIGKFL</sequence>
<evidence type="ECO:0000256" key="13">
    <source>
        <dbReference type="ARBA" id="ARBA00023204"/>
    </source>
</evidence>
<dbReference type="GO" id="GO:0004518">
    <property type="term" value="F:nuclease activity"/>
    <property type="evidence" value="ECO:0007669"/>
    <property type="project" value="UniProtKB-KW"/>
</dbReference>
<keyword evidence="12" id="KW-0238">DNA-binding</keyword>
<evidence type="ECO:0000256" key="12">
    <source>
        <dbReference type="ARBA" id="ARBA00023125"/>
    </source>
</evidence>
<keyword evidence="13" id="KW-0234">DNA repair</keyword>
<keyword evidence="3" id="KW-0479">Metal-binding</keyword>
<keyword evidence="11" id="KW-0267">Excision nuclease</keyword>
<evidence type="ECO:0000256" key="2">
    <source>
        <dbReference type="ARBA" id="ARBA00022490"/>
    </source>
</evidence>
<evidence type="ECO:0000256" key="9">
    <source>
        <dbReference type="ARBA" id="ARBA00022833"/>
    </source>
</evidence>
<dbReference type="SUPFAM" id="SSF52540">
    <property type="entry name" value="P-loop containing nucleoside triphosphate hydrolases"/>
    <property type="match status" value="2"/>
</dbReference>
<dbReference type="GO" id="GO:0005737">
    <property type="term" value="C:cytoplasm"/>
    <property type="evidence" value="ECO:0007669"/>
    <property type="project" value="UniProtKB-SubCell"/>
</dbReference>
<dbReference type="Pfam" id="PF17755">
    <property type="entry name" value="UvrA_DNA-bind"/>
    <property type="match status" value="1"/>
</dbReference>
<dbReference type="Pfam" id="PF00005">
    <property type="entry name" value="ABC_tran"/>
    <property type="match status" value="1"/>
</dbReference>
<dbReference type="GO" id="GO:0006281">
    <property type="term" value="P:DNA repair"/>
    <property type="evidence" value="ECO:0007669"/>
    <property type="project" value="UniProtKB-KW"/>
</dbReference>
<dbReference type="Gene3D" id="1.10.8.280">
    <property type="entry name" value="ABC transporter ATPase domain-like"/>
    <property type="match status" value="1"/>
</dbReference>
<dbReference type="PROSITE" id="PS00211">
    <property type="entry name" value="ABC_TRANSPORTER_1"/>
    <property type="match status" value="1"/>
</dbReference>
<accession>A0AB39HT75</accession>
<comment type="subcellular location">
    <subcellularLocation>
        <location evidence="1">Cytoplasm</location>
    </subcellularLocation>
</comment>
<evidence type="ECO:0000256" key="4">
    <source>
        <dbReference type="ARBA" id="ARBA00022737"/>
    </source>
</evidence>
<name>A0AB39HT75_9BACI</name>
<keyword evidence="9" id="KW-0862">Zinc</keyword>
<dbReference type="InterPro" id="IPR017871">
    <property type="entry name" value="ABC_transporter-like_CS"/>
</dbReference>
<evidence type="ECO:0000256" key="6">
    <source>
        <dbReference type="ARBA" id="ARBA00022763"/>
    </source>
</evidence>
<organism evidence="18">
    <name type="scientific">Ornithinibacillus sp. 4-3</name>
    <dbReference type="NCBI Taxonomy" id="3231488"/>
    <lineage>
        <taxon>Bacteria</taxon>
        <taxon>Bacillati</taxon>
        <taxon>Bacillota</taxon>
        <taxon>Bacilli</taxon>
        <taxon>Bacillales</taxon>
        <taxon>Bacillaceae</taxon>
        <taxon>Ornithinibacillus</taxon>
    </lineage>
</organism>
<protein>
    <recommendedName>
        <fullName evidence="15">UvrABC system protein A</fullName>
    </recommendedName>
    <alternativeName>
        <fullName evidence="16">Excinuclease ABC subunit A</fullName>
    </alternativeName>
</protein>
<proteinExistence type="inferred from homology"/>
<dbReference type="GO" id="GO:0003677">
    <property type="term" value="F:DNA binding"/>
    <property type="evidence" value="ECO:0007669"/>
    <property type="project" value="UniProtKB-KW"/>
</dbReference>
<keyword evidence="7" id="KW-0228">DNA excision</keyword>
<evidence type="ECO:0000256" key="11">
    <source>
        <dbReference type="ARBA" id="ARBA00022881"/>
    </source>
</evidence>
<evidence type="ECO:0000256" key="7">
    <source>
        <dbReference type="ARBA" id="ARBA00022769"/>
    </source>
</evidence>
<evidence type="ECO:0000259" key="17">
    <source>
        <dbReference type="PROSITE" id="PS50893"/>
    </source>
</evidence>
<evidence type="ECO:0000256" key="5">
    <source>
        <dbReference type="ARBA" id="ARBA00022741"/>
    </source>
</evidence>
<dbReference type="GO" id="GO:0005524">
    <property type="term" value="F:ATP binding"/>
    <property type="evidence" value="ECO:0007669"/>
    <property type="project" value="UniProtKB-KW"/>
</dbReference>
<evidence type="ECO:0000313" key="18">
    <source>
        <dbReference type="EMBL" id="XDK33416.1"/>
    </source>
</evidence>
<evidence type="ECO:0000256" key="3">
    <source>
        <dbReference type="ARBA" id="ARBA00022723"/>
    </source>
</evidence>
<dbReference type="InterPro" id="IPR003439">
    <property type="entry name" value="ABC_transporter-like_ATP-bd"/>
</dbReference>
<evidence type="ECO:0000256" key="16">
    <source>
        <dbReference type="ARBA" id="ARBA00042156"/>
    </source>
</evidence>
<evidence type="ECO:0000256" key="8">
    <source>
        <dbReference type="ARBA" id="ARBA00022771"/>
    </source>
</evidence>
<keyword evidence="8" id="KW-0863">Zinc-finger</keyword>
<reference evidence="18" key="1">
    <citation type="submission" date="2024-07" db="EMBL/GenBank/DDBJ databases">
        <title>Halotolerant mesophilic bacterium Ornithinibacillus sp. 4-3, sp. nov., isolated from soil.</title>
        <authorList>
            <person name="Sidarenka A.V."/>
            <person name="Guliayeva D.E."/>
            <person name="Leanovich S.I."/>
            <person name="Hileuskaya K.S."/>
            <person name="Akhremchuk A.E."/>
            <person name="Sikolenko M.A."/>
            <person name="Valentovich L.N."/>
        </authorList>
    </citation>
    <scope>NUCLEOTIDE SEQUENCE</scope>
    <source>
        <strain evidence="18">4-3</strain>
    </source>
</reference>
<dbReference type="InterPro" id="IPR041552">
    <property type="entry name" value="UvrA_DNA-bd"/>
</dbReference>
<evidence type="ECO:0000256" key="1">
    <source>
        <dbReference type="ARBA" id="ARBA00004496"/>
    </source>
</evidence>
<dbReference type="Gene3D" id="3.40.50.300">
    <property type="entry name" value="P-loop containing nucleotide triphosphate hydrolases"/>
    <property type="match status" value="2"/>
</dbReference>
<dbReference type="EMBL" id="CP162599">
    <property type="protein sequence ID" value="XDK33416.1"/>
    <property type="molecule type" value="Genomic_DNA"/>
</dbReference>
<dbReference type="PANTHER" id="PTHR43152:SF3">
    <property type="entry name" value="UVRABC SYSTEM PROTEIN A"/>
    <property type="match status" value="1"/>
</dbReference>
<keyword evidence="4" id="KW-0677">Repeat</keyword>
<keyword evidence="2" id="KW-0963">Cytoplasm</keyword>
<dbReference type="InterPro" id="IPR027417">
    <property type="entry name" value="P-loop_NTPase"/>
</dbReference>
<dbReference type="PROSITE" id="PS50893">
    <property type="entry name" value="ABC_TRANSPORTER_2"/>
    <property type="match status" value="2"/>
</dbReference>
<comment type="similarity">
    <text evidence="14">Belongs to the ABC transporter superfamily. UvrA family.</text>
</comment>